<evidence type="ECO:0000313" key="1">
    <source>
        <dbReference type="EMBL" id="WPB85577.1"/>
    </source>
</evidence>
<dbReference type="EMBL" id="CP137852">
    <property type="protein sequence ID" value="WPB85577.1"/>
    <property type="molecule type" value="Genomic_DNA"/>
</dbReference>
<reference evidence="1 2" key="1">
    <citation type="submission" date="2023-11" db="EMBL/GenBank/DDBJ databases">
        <title>Arctic aerobic anoxygenic photoheterotroph Sediminicoccus rosea KRV36 adapts its photosynthesis to long days of polar summer.</title>
        <authorList>
            <person name="Tomasch J."/>
            <person name="Kopejtka K."/>
            <person name="Bily T."/>
            <person name="Gardiner A.T."/>
            <person name="Gardian Z."/>
            <person name="Shivaramu S."/>
            <person name="Koblizek M."/>
            <person name="Engelhardt F."/>
            <person name="Kaftan D."/>
        </authorList>
    </citation>
    <scope>NUCLEOTIDE SEQUENCE [LARGE SCALE GENOMIC DNA]</scope>
    <source>
        <strain evidence="1 2">R-30</strain>
    </source>
</reference>
<evidence type="ECO:0000313" key="2">
    <source>
        <dbReference type="Proteomes" id="UP001305521"/>
    </source>
</evidence>
<organism evidence="1 2">
    <name type="scientific">Sediminicoccus rosea</name>
    <dbReference type="NCBI Taxonomy" id="1225128"/>
    <lineage>
        <taxon>Bacteria</taxon>
        <taxon>Pseudomonadati</taxon>
        <taxon>Pseudomonadota</taxon>
        <taxon>Alphaproteobacteria</taxon>
        <taxon>Acetobacterales</taxon>
        <taxon>Roseomonadaceae</taxon>
        <taxon>Sediminicoccus</taxon>
    </lineage>
</organism>
<dbReference type="InterPro" id="IPR011250">
    <property type="entry name" value="OMP/PagP_B-barrel"/>
</dbReference>
<name>A0ABZ0PIX1_9PROT</name>
<gene>
    <name evidence="1" type="ORF">R9Z33_01590</name>
</gene>
<dbReference type="RefSeq" id="WP_318649547.1">
    <property type="nucleotide sequence ID" value="NZ_CP137852.1"/>
</dbReference>
<proteinExistence type="predicted"/>
<protein>
    <recommendedName>
        <fullName evidence="3">Outer membrane protein beta-barrel domain-containing protein</fullName>
    </recommendedName>
</protein>
<accession>A0ABZ0PIX1</accession>
<keyword evidence="2" id="KW-1185">Reference proteome</keyword>
<evidence type="ECO:0008006" key="3">
    <source>
        <dbReference type="Google" id="ProtNLM"/>
    </source>
</evidence>
<dbReference type="SUPFAM" id="SSF56925">
    <property type="entry name" value="OMPA-like"/>
    <property type="match status" value="1"/>
</dbReference>
<sequence length="239" mass="26471">MAVFLSFGAAAQDRSAWRLDLESGATFQTKNQVRNPGNTGTQFNMNALQGDPVSPFFRATLAWDPWERHGFLVAYQYLRNEGSGTLLGPTNFANTTFAPGVRTTGDYRFDTWRATYRYTLVQTPDFRLRVGLTGLIRDAEIRLSQNGITRSDSNVGFVPLLHASFDWRVAPRLSLMGEVDGLAASQGSAVDLGLRAGFDLTPQWQATLGWRMLTGGVDNDTTYNFATFQTITAGVAYRF</sequence>
<dbReference type="Proteomes" id="UP001305521">
    <property type="component" value="Chromosome"/>
</dbReference>